<organism evidence="2 3">
    <name type="scientific">Pichia membranifaciens NRRL Y-2026</name>
    <dbReference type="NCBI Taxonomy" id="763406"/>
    <lineage>
        <taxon>Eukaryota</taxon>
        <taxon>Fungi</taxon>
        <taxon>Dikarya</taxon>
        <taxon>Ascomycota</taxon>
        <taxon>Saccharomycotina</taxon>
        <taxon>Pichiomycetes</taxon>
        <taxon>Pichiales</taxon>
        <taxon>Pichiaceae</taxon>
        <taxon>Pichia</taxon>
    </lineage>
</organism>
<evidence type="ECO:0000313" key="3">
    <source>
        <dbReference type="Proteomes" id="UP000094455"/>
    </source>
</evidence>
<evidence type="ECO:0000256" key="1">
    <source>
        <dbReference type="SAM" id="MobiDB-lite"/>
    </source>
</evidence>
<dbReference type="EMBL" id="KV454001">
    <property type="protein sequence ID" value="ODQ48602.1"/>
    <property type="molecule type" value="Genomic_DNA"/>
</dbReference>
<protein>
    <submittedName>
        <fullName evidence="2">Uncharacterized protein</fullName>
    </submittedName>
</protein>
<evidence type="ECO:0000313" key="2">
    <source>
        <dbReference type="EMBL" id="ODQ48602.1"/>
    </source>
</evidence>
<keyword evidence="3" id="KW-1185">Reference proteome</keyword>
<feature type="region of interest" description="Disordered" evidence="1">
    <location>
        <begin position="65"/>
        <end position="132"/>
    </location>
</feature>
<sequence length="132" mass="14895">MRIYIEFRRVTQSPVTRSARLLRGLLPSGGSLFRGLPPRLPLSCLGDGTRAPVVVVPIPVRARETTSSLRTHSEKDRFFRSARSERFAQTGLGTHPRKSEETGPGPIDSGPEWRDDRRQRSIDGKDDRRQNC</sequence>
<reference evidence="2 3" key="1">
    <citation type="journal article" date="2016" name="Proc. Natl. Acad. Sci. U.S.A.">
        <title>Comparative genomics of biotechnologically important yeasts.</title>
        <authorList>
            <person name="Riley R."/>
            <person name="Haridas S."/>
            <person name="Wolfe K.H."/>
            <person name="Lopes M.R."/>
            <person name="Hittinger C.T."/>
            <person name="Goeker M."/>
            <person name="Salamov A.A."/>
            <person name="Wisecaver J.H."/>
            <person name="Long T.M."/>
            <person name="Calvey C.H."/>
            <person name="Aerts A.L."/>
            <person name="Barry K.W."/>
            <person name="Choi C."/>
            <person name="Clum A."/>
            <person name="Coughlan A.Y."/>
            <person name="Deshpande S."/>
            <person name="Douglass A.P."/>
            <person name="Hanson S.J."/>
            <person name="Klenk H.-P."/>
            <person name="LaButti K.M."/>
            <person name="Lapidus A."/>
            <person name="Lindquist E.A."/>
            <person name="Lipzen A.M."/>
            <person name="Meier-Kolthoff J.P."/>
            <person name="Ohm R.A."/>
            <person name="Otillar R.P."/>
            <person name="Pangilinan J.L."/>
            <person name="Peng Y."/>
            <person name="Rokas A."/>
            <person name="Rosa C.A."/>
            <person name="Scheuner C."/>
            <person name="Sibirny A.A."/>
            <person name="Slot J.C."/>
            <person name="Stielow J.B."/>
            <person name="Sun H."/>
            <person name="Kurtzman C.P."/>
            <person name="Blackwell M."/>
            <person name="Grigoriev I.V."/>
            <person name="Jeffries T.W."/>
        </authorList>
    </citation>
    <scope>NUCLEOTIDE SEQUENCE [LARGE SCALE GENOMIC DNA]</scope>
    <source>
        <strain evidence="2 3">NRRL Y-2026</strain>
    </source>
</reference>
<dbReference type="Proteomes" id="UP000094455">
    <property type="component" value="Unassembled WGS sequence"/>
</dbReference>
<dbReference type="RefSeq" id="XP_019019715.1">
    <property type="nucleotide sequence ID" value="XM_019165005.1"/>
</dbReference>
<name>A0A1E3NR90_9ASCO</name>
<dbReference type="GeneID" id="30181692"/>
<dbReference type="AlphaFoldDB" id="A0A1E3NR90"/>
<accession>A0A1E3NR90</accession>
<gene>
    <name evidence="2" type="ORF">PICMEDRAFT_84390</name>
</gene>
<feature type="compositionally biased region" description="Basic and acidic residues" evidence="1">
    <location>
        <begin position="111"/>
        <end position="132"/>
    </location>
</feature>
<feature type="compositionally biased region" description="Basic and acidic residues" evidence="1">
    <location>
        <begin position="71"/>
        <end position="86"/>
    </location>
</feature>
<proteinExistence type="predicted"/>